<dbReference type="OrthoDB" id="3795582at2759"/>
<protein>
    <submittedName>
        <fullName evidence="1">Uncharacterized protein</fullName>
    </submittedName>
</protein>
<organism evidence="1 2">
    <name type="scientific">Glonium stellatum</name>
    <dbReference type="NCBI Taxonomy" id="574774"/>
    <lineage>
        <taxon>Eukaryota</taxon>
        <taxon>Fungi</taxon>
        <taxon>Dikarya</taxon>
        <taxon>Ascomycota</taxon>
        <taxon>Pezizomycotina</taxon>
        <taxon>Dothideomycetes</taxon>
        <taxon>Pleosporomycetidae</taxon>
        <taxon>Gloniales</taxon>
        <taxon>Gloniaceae</taxon>
        <taxon>Glonium</taxon>
    </lineage>
</organism>
<reference evidence="1 2" key="1">
    <citation type="journal article" date="2016" name="Nat. Commun.">
        <title>Ectomycorrhizal ecology is imprinted in the genome of the dominant symbiotic fungus Cenococcum geophilum.</title>
        <authorList>
            <consortium name="DOE Joint Genome Institute"/>
            <person name="Peter M."/>
            <person name="Kohler A."/>
            <person name="Ohm R.A."/>
            <person name="Kuo A."/>
            <person name="Krutzmann J."/>
            <person name="Morin E."/>
            <person name="Arend M."/>
            <person name="Barry K.W."/>
            <person name="Binder M."/>
            <person name="Choi C."/>
            <person name="Clum A."/>
            <person name="Copeland A."/>
            <person name="Grisel N."/>
            <person name="Haridas S."/>
            <person name="Kipfer T."/>
            <person name="LaButti K."/>
            <person name="Lindquist E."/>
            <person name="Lipzen A."/>
            <person name="Maire R."/>
            <person name="Meier B."/>
            <person name="Mihaltcheva S."/>
            <person name="Molinier V."/>
            <person name="Murat C."/>
            <person name="Poggeler S."/>
            <person name="Quandt C.A."/>
            <person name="Sperisen C."/>
            <person name="Tritt A."/>
            <person name="Tisserant E."/>
            <person name="Crous P.W."/>
            <person name="Henrissat B."/>
            <person name="Nehls U."/>
            <person name="Egli S."/>
            <person name="Spatafora J.W."/>
            <person name="Grigoriev I.V."/>
            <person name="Martin F.M."/>
        </authorList>
    </citation>
    <scope>NUCLEOTIDE SEQUENCE [LARGE SCALE GENOMIC DNA]</scope>
    <source>
        <strain evidence="1 2">CBS 207.34</strain>
    </source>
</reference>
<name>A0A8E2EQA3_9PEZI</name>
<evidence type="ECO:0000313" key="1">
    <source>
        <dbReference type="EMBL" id="OCL02383.1"/>
    </source>
</evidence>
<sequence length="242" mass="25919">MISYLPWSNAKKCSGGHPRVSRFGTRHKMVNWPAAREGDRLHRMGSGASNVMRKTRFIFTTDTMPKFIKFALFVAILCFSSTSVAHKECPCYTATSYVSNDDCSAFTKACVIPLCIIESITSIPGPAKACPTTPTITSLLPCQTACQVGCGVFTTTATASTSCLSSKTSCYTKTRTLSDYCPVNTLQCIEPACVVLSTKTVPPINIACPTTPTVTSHVPCQTTCVEACQTAYTTITAAAFKA</sequence>
<dbReference type="EMBL" id="KV750964">
    <property type="protein sequence ID" value="OCL02383.1"/>
    <property type="molecule type" value="Genomic_DNA"/>
</dbReference>
<keyword evidence="2" id="KW-1185">Reference proteome</keyword>
<dbReference type="AlphaFoldDB" id="A0A8E2EQA3"/>
<dbReference type="Proteomes" id="UP000250140">
    <property type="component" value="Unassembled WGS sequence"/>
</dbReference>
<proteinExistence type="predicted"/>
<accession>A0A8E2EQA3</accession>
<gene>
    <name evidence="1" type="ORF">AOQ84DRAFT_443402</name>
</gene>
<evidence type="ECO:0000313" key="2">
    <source>
        <dbReference type="Proteomes" id="UP000250140"/>
    </source>
</evidence>